<dbReference type="SMART" id="SM00184">
    <property type="entry name" value="RING"/>
    <property type="match status" value="1"/>
</dbReference>
<evidence type="ECO:0000256" key="1">
    <source>
        <dbReference type="PROSITE-ProRule" id="PRU00175"/>
    </source>
</evidence>
<keyword evidence="1" id="KW-0862">Zinc</keyword>
<gene>
    <name evidence="4" type="ORF">E3N88_35724</name>
</gene>
<keyword evidence="5" id="KW-1185">Reference proteome</keyword>
<dbReference type="InterPro" id="IPR001841">
    <property type="entry name" value="Znf_RING"/>
</dbReference>
<dbReference type="SUPFAM" id="SSF57850">
    <property type="entry name" value="RING/U-box"/>
    <property type="match status" value="1"/>
</dbReference>
<evidence type="ECO:0000313" key="5">
    <source>
        <dbReference type="Proteomes" id="UP000326396"/>
    </source>
</evidence>
<feature type="region of interest" description="Disordered" evidence="2">
    <location>
        <begin position="1"/>
        <end position="21"/>
    </location>
</feature>
<comment type="caution">
    <text evidence="4">The sequence shown here is derived from an EMBL/GenBank/DDBJ whole genome shotgun (WGS) entry which is preliminary data.</text>
</comment>
<dbReference type="PROSITE" id="PS50089">
    <property type="entry name" value="ZF_RING_2"/>
    <property type="match status" value="1"/>
</dbReference>
<sequence length="188" mass="21232">MAGMLPGVESARRRRLRGSSGWCDPSSVISSGFGSARIRLSHDTHLAPISFMQNSMANQSDEDKKLGGAAREAKERLDGRLRGHLKQEIRRQNSQETLTSVGRRSRTAPMDIFRSKKNGLKKLNWGKKWLKWKSSEEDECAICLDEFKESEKIAHLPCAHRFHCDCLLPWLESTAQCPCCRATVFGSR</sequence>
<reference evidence="4 5" key="1">
    <citation type="submission" date="2019-05" db="EMBL/GenBank/DDBJ databases">
        <title>Mikania micrantha, genome provides insights into the molecular mechanism of rapid growth.</title>
        <authorList>
            <person name="Liu B."/>
        </authorList>
    </citation>
    <scope>NUCLEOTIDE SEQUENCE [LARGE SCALE GENOMIC DNA]</scope>
    <source>
        <strain evidence="4">NLD-2019</strain>
        <tissue evidence="4">Leaf</tissue>
    </source>
</reference>
<dbReference type="EMBL" id="SZYD01000017">
    <property type="protein sequence ID" value="KAD3067844.1"/>
    <property type="molecule type" value="Genomic_DNA"/>
</dbReference>
<organism evidence="4 5">
    <name type="scientific">Mikania micrantha</name>
    <name type="common">bitter vine</name>
    <dbReference type="NCBI Taxonomy" id="192012"/>
    <lineage>
        <taxon>Eukaryota</taxon>
        <taxon>Viridiplantae</taxon>
        <taxon>Streptophyta</taxon>
        <taxon>Embryophyta</taxon>
        <taxon>Tracheophyta</taxon>
        <taxon>Spermatophyta</taxon>
        <taxon>Magnoliopsida</taxon>
        <taxon>eudicotyledons</taxon>
        <taxon>Gunneridae</taxon>
        <taxon>Pentapetalae</taxon>
        <taxon>asterids</taxon>
        <taxon>campanulids</taxon>
        <taxon>Asterales</taxon>
        <taxon>Asteraceae</taxon>
        <taxon>Asteroideae</taxon>
        <taxon>Heliantheae alliance</taxon>
        <taxon>Eupatorieae</taxon>
        <taxon>Mikania</taxon>
    </lineage>
</organism>
<proteinExistence type="predicted"/>
<dbReference type="GO" id="GO:0008270">
    <property type="term" value="F:zinc ion binding"/>
    <property type="evidence" value="ECO:0007669"/>
    <property type="project" value="UniProtKB-KW"/>
</dbReference>
<protein>
    <recommendedName>
        <fullName evidence="3">RING-type domain-containing protein</fullName>
    </recommendedName>
</protein>
<dbReference type="PANTHER" id="PTHR22765">
    <property type="entry name" value="RING FINGER AND PROTEASE ASSOCIATED DOMAIN-CONTAINING"/>
    <property type="match status" value="1"/>
</dbReference>
<feature type="domain" description="RING-type" evidence="3">
    <location>
        <begin position="140"/>
        <end position="181"/>
    </location>
</feature>
<dbReference type="AlphaFoldDB" id="A0A5N6M1Q0"/>
<dbReference type="Proteomes" id="UP000326396">
    <property type="component" value="Linkage Group LG7"/>
</dbReference>
<dbReference type="PANTHER" id="PTHR22765:SF303">
    <property type="entry name" value="RING-TYPE DOMAIN-CONTAINING PROTEIN"/>
    <property type="match status" value="1"/>
</dbReference>
<dbReference type="GO" id="GO:0061630">
    <property type="term" value="F:ubiquitin protein ligase activity"/>
    <property type="evidence" value="ECO:0007669"/>
    <property type="project" value="TreeGrafter"/>
</dbReference>
<dbReference type="OrthoDB" id="8062037at2759"/>
<dbReference type="Gene3D" id="3.30.40.10">
    <property type="entry name" value="Zinc/RING finger domain, C3HC4 (zinc finger)"/>
    <property type="match status" value="1"/>
</dbReference>
<dbReference type="CDD" id="cd16454">
    <property type="entry name" value="RING-H2_PA-TM-RING"/>
    <property type="match status" value="1"/>
</dbReference>
<dbReference type="InterPro" id="IPR051826">
    <property type="entry name" value="E3_ubiquitin-ligase_domain"/>
</dbReference>
<name>A0A5N6M1Q0_9ASTR</name>
<dbReference type="Pfam" id="PF13639">
    <property type="entry name" value="zf-RING_2"/>
    <property type="match status" value="1"/>
</dbReference>
<dbReference type="InterPro" id="IPR013083">
    <property type="entry name" value="Znf_RING/FYVE/PHD"/>
</dbReference>
<evidence type="ECO:0000259" key="3">
    <source>
        <dbReference type="PROSITE" id="PS50089"/>
    </source>
</evidence>
<keyword evidence="1" id="KW-0479">Metal-binding</keyword>
<evidence type="ECO:0000313" key="4">
    <source>
        <dbReference type="EMBL" id="KAD3067844.1"/>
    </source>
</evidence>
<evidence type="ECO:0000256" key="2">
    <source>
        <dbReference type="SAM" id="MobiDB-lite"/>
    </source>
</evidence>
<accession>A0A5N6M1Q0</accession>
<dbReference type="GO" id="GO:0006511">
    <property type="term" value="P:ubiquitin-dependent protein catabolic process"/>
    <property type="evidence" value="ECO:0007669"/>
    <property type="project" value="TreeGrafter"/>
</dbReference>
<keyword evidence="1" id="KW-0863">Zinc-finger</keyword>